<name>A0ABV6V1S5_9ACTN</name>
<dbReference type="PANTHER" id="PTHR42910">
    <property type="entry name" value="TRANSPORTER SCO4007-RELATED"/>
    <property type="match status" value="1"/>
</dbReference>
<accession>A0ABV6V1S5</accession>
<gene>
    <name evidence="7" type="ORF">ACEZDJ_40565</name>
</gene>
<dbReference type="SUPFAM" id="SSF103473">
    <property type="entry name" value="MFS general substrate transporter"/>
    <property type="match status" value="1"/>
</dbReference>
<sequence>MSQPPPEFTAAAATAAVETEGEVDGALASTGAGEPPRRLVLLLAVACGLTVANLYYAQPLLSSLRQVFGIDAATAGWLVTISQIGYALGLLFIVPLGDRLENRRLVTVLLGITAASLVVAGTAPGYALLLGATLLFATTLVVVQILVPYAADLAPSHIRGRIVGQVMSGLLAGILLSRTLGSLLAQATDWRVVYLTSAALMAVLALVLRTTLPTRRPRTGAPYPELLRSTARLMRQHPPLRRRALYQATMFGAFSAFWTTVSFVLTGAPFHYNQLGVGLFALVGAGGVLIAPLAGRWADRGLGRPMTAAALLTAALAFGLAGVGRHSIIALGAAAILLDMAVQTTLILGQHVIFQLDPASRARLNSAYMATFFLGGALGSQVASTAYRADGWPAVATLGAALPAAGLLLWATERHG</sequence>
<evidence type="ECO:0000256" key="5">
    <source>
        <dbReference type="SAM" id="Phobius"/>
    </source>
</evidence>
<evidence type="ECO:0000256" key="2">
    <source>
        <dbReference type="ARBA" id="ARBA00022692"/>
    </source>
</evidence>
<feature type="transmembrane region" description="Helical" evidence="5">
    <location>
        <begin position="39"/>
        <end position="56"/>
    </location>
</feature>
<reference evidence="7 8" key="1">
    <citation type="submission" date="2024-09" db="EMBL/GenBank/DDBJ databases">
        <authorList>
            <person name="Lee S.D."/>
        </authorList>
    </citation>
    <scope>NUCLEOTIDE SEQUENCE [LARGE SCALE GENOMIC DNA]</scope>
    <source>
        <strain evidence="7 8">N1-5</strain>
    </source>
</reference>
<dbReference type="InterPro" id="IPR011701">
    <property type="entry name" value="MFS"/>
</dbReference>
<evidence type="ECO:0000256" key="3">
    <source>
        <dbReference type="ARBA" id="ARBA00022989"/>
    </source>
</evidence>
<dbReference type="PANTHER" id="PTHR42910:SF1">
    <property type="entry name" value="MAJOR FACILITATOR SUPERFAMILY (MFS) PROFILE DOMAIN-CONTAINING PROTEIN"/>
    <property type="match status" value="1"/>
</dbReference>
<dbReference type="CDD" id="cd17324">
    <property type="entry name" value="MFS_NepI_like"/>
    <property type="match status" value="1"/>
</dbReference>
<keyword evidence="8" id="KW-1185">Reference proteome</keyword>
<comment type="caution">
    <text evidence="7">The sequence shown here is derived from an EMBL/GenBank/DDBJ whole genome shotgun (WGS) entry which is preliminary data.</text>
</comment>
<feature type="transmembrane region" description="Helical" evidence="5">
    <location>
        <begin position="306"/>
        <end position="323"/>
    </location>
</feature>
<protein>
    <submittedName>
        <fullName evidence="7">MFS transporter</fullName>
    </submittedName>
</protein>
<evidence type="ECO:0000256" key="4">
    <source>
        <dbReference type="ARBA" id="ARBA00023136"/>
    </source>
</evidence>
<keyword evidence="4 5" id="KW-0472">Membrane</keyword>
<evidence type="ECO:0000256" key="1">
    <source>
        <dbReference type="ARBA" id="ARBA00004651"/>
    </source>
</evidence>
<keyword evidence="2 5" id="KW-0812">Transmembrane</keyword>
<dbReference type="EMBL" id="JBHEZZ010000051">
    <property type="protein sequence ID" value="MFC1407586.1"/>
    <property type="molecule type" value="Genomic_DNA"/>
</dbReference>
<evidence type="ECO:0000313" key="8">
    <source>
        <dbReference type="Proteomes" id="UP001592528"/>
    </source>
</evidence>
<dbReference type="Gene3D" id="1.20.1250.20">
    <property type="entry name" value="MFS general substrate transporter like domains"/>
    <property type="match status" value="1"/>
</dbReference>
<feature type="transmembrane region" description="Helical" evidence="5">
    <location>
        <begin position="162"/>
        <end position="180"/>
    </location>
</feature>
<comment type="subcellular location">
    <subcellularLocation>
        <location evidence="1">Cell membrane</location>
        <topology evidence="1">Multi-pass membrane protein</topology>
    </subcellularLocation>
</comment>
<evidence type="ECO:0000313" key="7">
    <source>
        <dbReference type="EMBL" id="MFC1407586.1"/>
    </source>
</evidence>
<evidence type="ECO:0000259" key="6">
    <source>
        <dbReference type="PROSITE" id="PS50850"/>
    </source>
</evidence>
<dbReference type="Pfam" id="PF07690">
    <property type="entry name" value="MFS_1"/>
    <property type="match status" value="1"/>
</dbReference>
<organism evidence="7 8">
    <name type="scientific">Streptacidiphilus cavernicola</name>
    <dbReference type="NCBI Taxonomy" id="3342716"/>
    <lineage>
        <taxon>Bacteria</taxon>
        <taxon>Bacillati</taxon>
        <taxon>Actinomycetota</taxon>
        <taxon>Actinomycetes</taxon>
        <taxon>Kitasatosporales</taxon>
        <taxon>Streptomycetaceae</taxon>
        <taxon>Streptacidiphilus</taxon>
    </lineage>
</organism>
<feature type="transmembrane region" description="Helical" evidence="5">
    <location>
        <begin position="329"/>
        <end position="354"/>
    </location>
</feature>
<feature type="transmembrane region" description="Helical" evidence="5">
    <location>
        <begin position="105"/>
        <end position="123"/>
    </location>
</feature>
<dbReference type="RefSeq" id="WP_157623806.1">
    <property type="nucleotide sequence ID" value="NZ_JBHEZZ010000051.1"/>
</dbReference>
<feature type="transmembrane region" description="Helical" evidence="5">
    <location>
        <begin position="129"/>
        <end position="150"/>
    </location>
</feature>
<feature type="transmembrane region" description="Helical" evidence="5">
    <location>
        <begin position="271"/>
        <end position="294"/>
    </location>
</feature>
<feature type="transmembrane region" description="Helical" evidence="5">
    <location>
        <begin position="366"/>
        <end position="386"/>
    </location>
</feature>
<feature type="transmembrane region" description="Helical" evidence="5">
    <location>
        <begin position="68"/>
        <end position="93"/>
    </location>
</feature>
<feature type="transmembrane region" description="Helical" evidence="5">
    <location>
        <begin position="244"/>
        <end position="265"/>
    </location>
</feature>
<feature type="transmembrane region" description="Helical" evidence="5">
    <location>
        <begin position="392"/>
        <end position="411"/>
    </location>
</feature>
<feature type="domain" description="Major facilitator superfamily (MFS) profile" evidence="6">
    <location>
        <begin position="39"/>
        <end position="416"/>
    </location>
</feature>
<dbReference type="Proteomes" id="UP001592528">
    <property type="component" value="Unassembled WGS sequence"/>
</dbReference>
<dbReference type="InterPro" id="IPR020846">
    <property type="entry name" value="MFS_dom"/>
</dbReference>
<proteinExistence type="predicted"/>
<keyword evidence="3 5" id="KW-1133">Transmembrane helix</keyword>
<dbReference type="InterPro" id="IPR036259">
    <property type="entry name" value="MFS_trans_sf"/>
</dbReference>
<feature type="transmembrane region" description="Helical" evidence="5">
    <location>
        <begin position="192"/>
        <end position="208"/>
    </location>
</feature>
<dbReference type="PROSITE" id="PS50850">
    <property type="entry name" value="MFS"/>
    <property type="match status" value="1"/>
</dbReference>